<dbReference type="InterPro" id="IPR015286">
    <property type="entry name" value="Porin_fam_mycobact-type"/>
</dbReference>
<dbReference type="AlphaFoldDB" id="A0A370GL49"/>
<organism evidence="2 3">
    <name type="scientific">Nocardia mexicana</name>
    <dbReference type="NCBI Taxonomy" id="279262"/>
    <lineage>
        <taxon>Bacteria</taxon>
        <taxon>Bacillati</taxon>
        <taxon>Actinomycetota</taxon>
        <taxon>Actinomycetes</taxon>
        <taxon>Mycobacteriales</taxon>
        <taxon>Nocardiaceae</taxon>
        <taxon>Nocardia</taxon>
    </lineage>
</organism>
<dbReference type="EMBL" id="QQAZ01000025">
    <property type="protein sequence ID" value="RDI42613.1"/>
    <property type="molecule type" value="Genomic_DNA"/>
</dbReference>
<evidence type="ECO:0000256" key="1">
    <source>
        <dbReference type="SAM" id="MobiDB-lite"/>
    </source>
</evidence>
<name>A0A370GL49_9NOCA</name>
<dbReference type="OrthoDB" id="4540215at2"/>
<keyword evidence="3" id="KW-1185">Reference proteome</keyword>
<protein>
    <submittedName>
        <fullName evidence="2">MspA protein</fullName>
    </submittedName>
</protein>
<gene>
    <name evidence="2" type="ORF">DFR68_1258</name>
</gene>
<feature type="region of interest" description="Disordered" evidence="1">
    <location>
        <begin position="89"/>
        <end position="109"/>
    </location>
</feature>
<sequence>MNKYQGIGPRWIARFGAAAAIVMTAVGLWSPGAARADTFVPLPDGHIERPGVKITNVGERAVISPSLAANGAGRTTWVSGNVTVDIETPDGEVGPNNGALNEPGTNNSSTHGASGLTVGYLVGCQVALGNFGPSLAVTLSQTPSAAAGLSFPISPGEVKWVQINNKDMKKSGQYYLNYRDVPMDVQGCAGYAQARSFAVVEVIGPDYQKLTLYGQPFSIG</sequence>
<reference evidence="2 3" key="1">
    <citation type="submission" date="2018-07" db="EMBL/GenBank/DDBJ databases">
        <title>Genomic Encyclopedia of Type Strains, Phase IV (KMG-IV): sequencing the most valuable type-strain genomes for metagenomic binning, comparative biology and taxonomic classification.</title>
        <authorList>
            <person name="Goeker M."/>
        </authorList>
    </citation>
    <scope>NUCLEOTIDE SEQUENCE [LARGE SCALE GENOMIC DNA]</scope>
    <source>
        <strain evidence="2 3">DSM 44952</strain>
    </source>
</reference>
<accession>A0A370GL49</accession>
<dbReference type="Proteomes" id="UP000255355">
    <property type="component" value="Unassembled WGS sequence"/>
</dbReference>
<dbReference type="RefSeq" id="WP_068029011.1">
    <property type="nucleotide sequence ID" value="NZ_QQAZ01000025.1"/>
</dbReference>
<proteinExistence type="predicted"/>
<evidence type="ECO:0000313" key="3">
    <source>
        <dbReference type="Proteomes" id="UP000255355"/>
    </source>
</evidence>
<dbReference type="Gene3D" id="2.60.40.1650">
    <property type="entry name" value="Porin MspA (Ig-like beta-sandwich domain)"/>
    <property type="match status" value="1"/>
</dbReference>
<dbReference type="Pfam" id="PF09203">
    <property type="entry name" value="MspA"/>
    <property type="match status" value="1"/>
</dbReference>
<dbReference type="STRING" id="1210089.GCA_001613165_06657"/>
<evidence type="ECO:0000313" key="2">
    <source>
        <dbReference type="EMBL" id="RDI42613.1"/>
    </source>
</evidence>
<comment type="caution">
    <text evidence="2">The sequence shown here is derived from an EMBL/GenBank/DDBJ whole genome shotgun (WGS) entry which is preliminary data.</text>
</comment>